<comment type="subcellular location">
    <subcellularLocation>
        <location evidence="1">Nucleus</location>
    </subcellularLocation>
</comment>
<organism evidence="7 8">
    <name type="scientific">Acorus calamus</name>
    <name type="common">Sweet flag</name>
    <dbReference type="NCBI Taxonomy" id="4465"/>
    <lineage>
        <taxon>Eukaryota</taxon>
        <taxon>Viridiplantae</taxon>
        <taxon>Streptophyta</taxon>
        <taxon>Embryophyta</taxon>
        <taxon>Tracheophyta</taxon>
        <taxon>Spermatophyta</taxon>
        <taxon>Magnoliopsida</taxon>
        <taxon>Liliopsida</taxon>
        <taxon>Acoraceae</taxon>
        <taxon>Acorus</taxon>
    </lineage>
</organism>
<evidence type="ECO:0000256" key="2">
    <source>
        <dbReference type="ARBA" id="ARBA00022517"/>
    </source>
</evidence>
<evidence type="ECO:0000256" key="3">
    <source>
        <dbReference type="ARBA" id="ARBA00022552"/>
    </source>
</evidence>
<feature type="compositionally biased region" description="Polar residues" evidence="6">
    <location>
        <begin position="260"/>
        <end position="271"/>
    </location>
</feature>
<gene>
    <name evidence="7" type="ORF">QJS10_CPB21g00672</name>
</gene>
<sequence>MNDPSINDDFSPSIDDAFIDFDCIEDWFQQLNMSVPNSGGFNPNTVEAEALMVEGVVTDGSERMNGKTGPFDDSMPKRLGYDTVSQIDSMEAPEVIRIAGFEEKLGSVSLAGSPIQDGVIGDAKEEVGVSLVTSEAKSSKEEPSLIGDAGSIGVTLAASEVKVEKSDSSESDESESDGSESSDDSSSSSSSSEEEEGSTDKQVELEGEITYFDRELDHMCSDDEEVIKGPIKSKNEIENMFGLDRMKIPSIPTDGRNGLSGDQTFNISSVE</sequence>
<dbReference type="PANTHER" id="PTHR31633">
    <property type="entry name" value="H/ACA RIBONUCLEOPROTEIN COMPLEX NON-CORE SUBUNIT NAF1"/>
    <property type="match status" value="1"/>
</dbReference>
<dbReference type="GO" id="GO:0005634">
    <property type="term" value="C:nucleus"/>
    <property type="evidence" value="ECO:0007669"/>
    <property type="project" value="UniProtKB-SubCell"/>
</dbReference>
<keyword evidence="3" id="KW-0698">rRNA processing</keyword>
<dbReference type="InterPro" id="IPR040309">
    <property type="entry name" value="Naf1"/>
</dbReference>
<evidence type="ECO:0000256" key="1">
    <source>
        <dbReference type="ARBA" id="ARBA00004123"/>
    </source>
</evidence>
<dbReference type="GO" id="GO:0000493">
    <property type="term" value="P:box H/ACA snoRNP assembly"/>
    <property type="evidence" value="ECO:0007669"/>
    <property type="project" value="InterPro"/>
</dbReference>
<reference evidence="7" key="1">
    <citation type="journal article" date="2023" name="Nat. Commun.">
        <title>Diploid and tetraploid genomes of Acorus and the evolution of monocots.</title>
        <authorList>
            <person name="Ma L."/>
            <person name="Liu K.W."/>
            <person name="Li Z."/>
            <person name="Hsiao Y.Y."/>
            <person name="Qi Y."/>
            <person name="Fu T."/>
            <person name="Tang G.D."/>
            <person name="Zhang D."/>
            <person name="Sun W.H."/>
            <person name="Liu D.K."/>
            <person name="Li Y."/>
            <person name="Chen G.Z."/>
            <person name="Liu X.D."/>
            <person name="Liao X.Y."/>
            <person name="Jiang Y.T."/>
            <person name="Yu X."/>
            <person name="Hao Y."/>
            <person name="Huang J."/>
            <person name="Zhao X.W."/>
            <person name="Ke S."/>
            <person name="Chen Y.Y."/>
            <person name="Wu W.L."/>
            <person name="Hsu J.L."/>
            <person name="Lin Y.F."/>
            <person name="Huang M.D."/>
            <person name="Li C.Y."/>
            <person name="Huang L."/>
            <person name="Wang Z.W."/>
            <person name="Zhao X."/>
            <person name="Zhong W.Y."/>
            <person name="Peng D.H."/>
            <person name="Ahmad S."/>
            <person name="Lan S."/>
            <person name="Zhang J.S."/>
            <person name="Tsai W.C."/>
            <person name="Van de Peer Y."/>
            <person name="Liu Z.J."/>
        </authorList>
    </citation>
    <scope>NUCLEOTIDE SEQUENCE</scope>
    <source>
        <strain evidence="7">CP</strain>
    </source>
</reference>
<comment type="caution">
    <text evidence="7">The sequence shown here is derived from an EMBL/GenBank/DDBJ whole genome shotgun (WGS) entry which is preliminary data.</text>
</comment>
<reference evidence="7" key="2">
    <citation type="submission" date="2023-06" db="EMBL/GenBank/DDBJ databases">
        <authorList>
            <person name="Ma L."/>
            <person name="Liu K.-W."/>
            <person name="Li Z."/>
            <person name="Hsiao Y.-Y."/>
            <person name="Qi Y."/>
            <person name="Fu T."/>
            <person name="Tang G."/>
            <person name="Zhang D."/>
            <person name="Sun W.-H."/>
            <person name="Liu D.-K."/>
            <person name="Li Y."/>
            <person name="Chen G.-Z."/>
            <person name="Liu X.-D."/>
            <person name="Liao X.-Y."/>
            <person name="Jiang Y.-T."/>
            <person name="Yu X."/>
            <person name="Hao Y."/>
            <person name="Huang J."/>
            <person name="Zhao X.-W."/>
            <person name="Ke S."/>
            <person name="Chen Y.-Y."/>
            <person name="Wu W.-L."/>
            <person name="Hsu J.-L."/>
            <person name="Lin Y.-F."/>
            <person name="Huang M.-D."/>
            <person name="Li C.-Y."/>
            <person name="Huang L."/>
            <person name="Wang Z.-W."/>
            <person name="Zhao X."/>
            <person name="Zhong W.-Y."/>
            <person name="Peng D.-H."/>
            <person name="Ahmad S."/>
            <person name="Lan S."/>
            <person name="Zhang J.-S."/>
            <person name="Tsai W.-C."/>
            <person name="Van De Peer Y."/>
            <person name="Liu Z.-J."/>
        </authorList>
    </citation>
    <scope>NUCLEOTIDE SEQUENCE</scope>
    <source>
        <strain evidence="7">CP</strain>
        <tissue evidence="7">Leaves</tissue>
    </source>
</reference>
<keyword evidence="4" id="KW-0694">RNA-binding</keyword>
<feature type="region of interest" description="Disordered" evidence="6">
    <location>
        <begin position="249"/>
        <end position="271"/>
    </location>
</feature>
<accession>A0AAV9C8D7</accession>
<dbReference type="AlphaFoldDB" id="A0AAV9C8D7"/>
<dbReference type="GO" id="GO:0003723">
    <property type="term" value="F:RNA binding"/>
    <property type="evidence" value="ECO:0007669"/>
    <property type="project" value="UniProtKB-KW"/>
</dbReference>
<protein>
    <submittedName>
        <fullName evidence="7">Uncharacterized protein</fullName>
    </submittedName>
</protein>
<keyword evidence="5" id="KW-0539">Nucleus</keyword>
<dbReference type="GO" id="GO:0006364">
    <property type="term" value="P:rRNA processing"/>
    <property type="evidence" value="ECO:0007669"/>
    <property type="project" value="UniProtKB-KW"/>
</dbReference>
<keyword evidence="2" id="KW-0690">Ribosome biogenesis</keyword>
<name>A0AAV9C8D7_ACOCL</name>
<proteinExistence type="predicted"/>
<keyword evidence="8" id="KW-1185">Reference proteome</keyword>
<dbReference type="GO" id="GO:0005732">
    <property type="term" value="C:sno(s)RNA-containing ribonucleoprotein complex"/>
    <property type="evidence" value="ECO:0007669"/>
    <property type="project" value="InterPro"/>
</dbReference>
<evidence type="ECO:0000313" key="7">
    <source>
        <dbReference type="EMBL" id="KAK1284554.1"/>
    </source>
</evidence>
<feature type="region of interest" description="Disordered" evidence="6">
    <location>
        <begin position="160"/>
        <end position="207"/>
    </location>
</feature>
<evidence type="ECO:0000313" key="8">
    <source>
        <dbReference type="Proteomes" id="UP001180020"/>
    </source>
</evidence>
<dbReference type="PANTHER" id="PTHR31633:SF1">
    <property type="entry name" value="H_ACA RIBONUCLEOPROTEIN COMPLEX NON-CORE SUBUNIT NAF1"/>
    <property type="match status" value="1"/>
</dbReference>
<evidence type="ECO:0000256" key="5">
    <source>
        <dbReference type="ARBA" id="ARBA00023242"/>
    </source>
</evidence>
<dbReference type="Proteomes" id="UP001180020">
    <property type="component" value="Unassembled WGS sequence"/>
</dbReference>
<feature type="compositionally biased region" description="Acidic residues" evidence="6">
    <location>
        <begin position="169"/>
        <end position="183"/>
    </location>
</feature>
<evidence type="ECO:0000256" key="6">
    <source>
        <dbReference type="SAM" id="MobiDB-lite"/>
    </source>
</evidence>
<dbReference type="EMBL" id="JAUJYO010000021">
    <property type="protein sequence ID" value="KAK1284554.1"/>
    <property type="molecule type" value="Genomic_DNA"/>
</dbReference>
<evidence type="ECO:0000256" key="4">
    <source>
        <dbReference type="ARBA" id="ARBA00022884"/>
    </source>
</evidence>